<keyword evidence="3" id="KW-1185">Reference proteome</keyword>
<organism evidence="2 3">
    <name type="scientific">Methyloversatilis universalis (strain ATCC BAA-1314 / DSM 25237 / JCM 13912 / CCUG 52030 / FAM5)</name>
    <dbReference type="NCBI Taxonomy" id="1000565"/>
    <lineage>
        <taxon>Bacteria</taxon>
        <taxon>Pseudomonadati</taxon>
        <taxon>Pseudomonadota</taxon>
        <taxon>Betaproteobacteria</taxon>
        <taxon>Nitrosomonadales</taxon>
        <taxon>Sterolibacteriaceae</taxon>
        <taxon>Methyloversatilis</taxon>
    </lineage>
</organism>
<dbReference type="eggNOG" id="COG1639">
    <property type="taxonomic scope" value="Bacteria"/>
</dbReference>
<evidence type="ECO:0000313" key="2">
    <source>
        <dbReference type="EMBL" id="EGK73423.1"/>
    </source>
</evidence>
<dbReference type="PANTHER" id="PTHR33525:SF3">
    <property type="entry name" value="RIBONUCLEASE Y"/>
    <property type="match status" value="1"/>
</dbReference>
<dbReference type="InterPro" id="IPR003607">
    <property type="entry name" value="HD/PDEase_dom"/>
</dbReference>
<dbReference type="InterPro" id="IPR006675">
    <property type="entry name" value="HDIG_dom"/>
</dbReference>
<dbReference type="SMART" id="SM00471">
    <property type="entry name" value="HDc"/>
    <property type="match status" value="1"/>
</dbReference>
<dbReference type="AlphaFoldDB" id="F5R7C0"/>
<comment type="caution">
    <text evidence="2">The sequence shown here is derived from an EMBL/GenBank/DDBJ whole genome shotgun (WGS) entry which is preliminary data.</text>
</comment>
<evidence type="ECO:0000259" key="1">
    <source>
        <dbReference type="PROSITE" id="PS51833"/>
    </source>
</evidence>
<dbReference type="RefSeq" id="WP_008057640.1">
    <property type="nucleotide sequence ID" value="NZ_AFHG01000028.1"/>
</dbReference>
<dbReference type="OrthoDB" id="9770715at2"/>
<evidence type="ECO:0000313" key="3">
    <source>
        <dbReference type="Proteomes" id="UP000005019"/>
    </source>
</evidence>
<dbReference type="InterPro" id="IPR013976">
    <property type="entry name" value="HDOD"/>
</dbReference>
<accession>F5R7C0</accession>
<dbReference type="PANTHER" id="PTHR33525">
    <property type="match status" value="1"/>
</dbReference>
<feature type="domain" description="HDOD" evidence="1">
    <location>
        <begin position="14"/>
        <end position="207"/>
    </location>
</feature>
<dbReference type="Pfam" id="PF08668">
    <property type="entry name" value="HDOD"/>
    <property type="match status" value="1"/>
</dbReference>
<dbReference type="NCBIfam" id="TIGR00277">
    <property type="entry name" value="HDIG"/>
    <property type="match status" value="1"/>
</dbReference>
<dbReference type="Proteomes" id="UP000005019">
    <property type="component" value="Unassembled WGS sequence"/>
</dbReference>
<protein>
    <submittedName>
        <fullName evidence="2">HDIG</fullName>
    </submittedName>
</protein>
<reference evidence="2 3" key="1">
    <citation type="journal article" date="2011" name="J. Bacteriol.">
        <title>Genome sequence of Methyloversatilis universalis FAM5T, a methylotrophic representative of the order Rhodocyclales.</title>
        <authorList>
            <person name="Kittichotirat W."/>
            <person name="Good N.M."/>
            <person name="Hall R."/>
            <person name="Bringel F."/>
            <person name="Lajus A."/>
            <person name="Medigue C."/>
            <person name="Smalley N.E."/>
            <person name="Beck D."/>
            <person name="Bumgarner R."/>
            <person name="Vuilleumier S."/>
            <person name="Kalyuzhnaya M.G."/>
        </authorList>
    </citation>
    <scope>NUCLEOTIDE SEQUENCE [LARGE SCALE GENOMIC DNA]</scope>
    <source>
        <strain evidence="3">ATCC BAA-1314 / JCM 13912 / FAM5</strain>
    </source>
</reference>
<dbReference type="STRING" id="1000565.METUNv1_00050"/>
<dbReference type="PROSITE" id="PS51833">
    <property type="entry name" value="HDOD"/>
    <property type="match status" value="1"/>
</dbReference>
<dbReference type="SUPFAM" id="SSF109604">
    <property type="entry name" value="HD-domain/PDEase-like"/>
    <property type="match status" value="1"/>
</dbReference>
<proteinExistence type="predicted"/>
<gene>
    <name evidence="2" type="ORF">METUNv1_00050</name>
</gene>
<dbReference type="InterPro" id="IPR052340">
    <property type="entry name" value="RNase_Y/CdgJ"/>
</dbReference>
<dbReference type="Gene3D" id="1.10.3210.10">
    <property type="entry name" value="Hypothetical protein af1432"/>
    <property type="match status" value="1"/>
</dbReference>
<dbReference type="EMBL" id="AFHG01000028">
    <property type="protein sequence ID" value="EGK73423.1"/>
    <property type="molecule type" value="Genomic_DNA"/>
</dbReference>
<name>F5R7C0_METUF</name>
<sequence>MERTESVRTGSIVLPPLPEVVAELVMMIGQEQVHGAQLARVVGRDPALAGATLKLANSSFFGLAGRVASMQDAITLIGVNAVRNMLLILGMRNALRPPAGHFDTYAFWLHALETAAAARALARTHGLCGDEAFLAGLLHDLGKLVVACARPDLLARVEAHAREQGCSFAEAEIAIGESGHEEAGLLLAGAWKLPEALAAAISRHHRPAPDDPVLVHLIHLANLIAHVAQGEEGSEPAPRLQRSSWQRLAPSQSDVERAVIAVRRLRARSGEWRALLAET</sequence>